<keyword evidence="1" id="KW-0812">Transmembrane</keyword>
<evidence type="ECO:0000313" key="3">
    <source>
        <dbReference type="Proteomes" id="UP000009376"/>
    </source>
</evidence>
<name>D6GUQ0_PARA5</name>
<gene>
    <name evidence="2" type="ORF">BJBARM5_0196</name>
</gene>
<reference evidence="2 3" key="1">
    <citation type="journal article" date="2010" name="Proc. Natl. Acad. Sci. U.S.A.">
        <title>Enigmatic, ultrasmall, uncultivated Archaea.</title>
        <authorList>
            <person name="Baker B.J."/>
            <person name="Comolli L.R."/>
            <person name="Dick G.J."/>
            <person name="Hauser L.J."/>
            <person name="Hyatt D."/>
            <person name="Dill B.D."/>
            <person name="Land M.L."/>
            <person name="Verberkmoes N.C."/>
            <person name="Hettich R.L."/>
            <person name="Banfield J.F."/>
        </authorList>
    </citation>
    <scope>NUCLEOTIDE SEQUENCE [LARGE SCALE GENOMIC DNA]</scope>
</reference>
<protein>
    <submittedName>
        <fullName evidence="2">Conserved hypothetical membrane protein</fullName>
    </submittedName>
</protein>
<evidence type="ECO:0000313" key="2">
    <source>
        <dbReference type="EMBL" id="EFD93040.1"/>
    </source>
</evidence>
<feature type="transmembrane region" description="Helical" evidence="1">
    <location>
        <begin position="97"/>
        <end position="119"/>
    </location>
</feature>
<accession>D6GUQ0</accession>
<keyword evidence="1" id="KW-1133">Transmembrane helix</keyword>
<dbReference type="AlphaFoldDB" id="D6GUQ0"/>
<feature type="transmembrane region" description="Helical" evidence="1">
    <location>
        <begin position="66"/>
        <end position="85"/>
    </location>
</feature>
<dbReference type="Proteomes" id="UP000009376">
    <property type="component" value="Unassembled WGS sequence"/>
</dbReference>
<keyword evidence="1" id="KW-0472">Membrane</keyword>
<organism evidence="2 3">
    <name type="scientific">Candidatus Parvarchaeum acidophilus ARMAN-5</name>
    <dbReference type="NCBI Taxonomy" id="662762"/>
    <lineage>
        <taxon>Archaea</taxon>
        <taxon>Candidatus Parvarchaeota</taxon>
        <taxon>Candidatus Parvarchaeum</taxon>
    </lineage>
</organism>
<feature type="transmembrane region" description="Helical" evidence="1">
    <location>
        <begin position="131"/>
        <end position="151"/>
    </location>
</feature>
<dbReference type="EMBL" id="GG745547">
    <property type="protein sequence ID" value="EFD93040.1"/>
    <property type="molecule type" value="Genomic_DNA"/>
</dbReference>
<dbReference type="InterPro" id="IPR058247">
    <property type="entry name" value="DUF1453"/>
</dbReference>
<proteinExistence type="predicted"/>
<evidence type="ECO:0000256" key="1">
    <source>
        <dbReference type="SAM" id="Phobius"/>
    </source>
</evidence>
<sequence>MQTNSLGGHTQVIYFGVILVIFIVIMYRRANIIMKGRKLSNKSLIRLPLIYTVLTAFFLYDVGILFIVLSIVLYLTAIIPGYLLAKETKIFKKEKEQYYKSSIIITVIWVALFIVRIGIEFFSPENLLLEGVTAVLLAFSAGLFVGEGLLIRNRLKINLG</sequence>
<feature type="transmembrane region" description="Helical" evidence="1">
    <location>
        <begin position="12"/>
        <end position="31"/>
    </location>
</feature>
<feature type="transmembrane region" description="Helical" evidence="1">
    <location>
        <begin position="43"/>
        <end position="60"/>
    </location>
</feature>
<dbReference type="Pfam" id="PF07301">
    <property type="entry name" value="DUF1453"/>
    <property type="match status" value="1"/>
</dbReference>